<dbReference type="EMBL" id="BAAAPC010000007">
    <property type="protein sequence ID" value="GAA1993775.1"/>
    <property type="molecule type" value="Genomic_DNA"/>
</dbReference>
<accession>A0ABN2SWR7</accession>
<feature type="compositionally biased region" description="Low complexity" evidence="1">
    <location>
        <begin position="229"/>
        <end position="240"/>
    </location>
</feature>
<proteinExistence type="predicted"/>
<feature type="compositionally biased region" description="Pro residues" evidence="1">
    <location>
        <begin position="219"/>
        <end position="228"/>
    </location>
</feature>
<feature type="compositionally biased region" description="Low complexity" evidence="1">
    <location>
        <begin position="727"/>
        <end position="754"/>
    </location>
</feature>
<evidence type="ECO:0000256" key="1">
    <source>
        <dbReference type="SAM" id="MobiDB-lite"/>
    </source>
</evidence>
<evidence type="ECO:0000313" key="3">
    <source>
        <dbReference type="EMBL" id="GAA1993775.1"/>
    </source>
</evidence>
<feature type="compositionally biased region" description="Gly residues" evidence="1">
    <location>
        <begin position="67"/>
        <end position="79"/>
    </location>
</feature>
<feature type="compositionally biased region" description="Basic and acidic residues" evidence="1">
    <location>
        <begin position="182"/>
        <end position="192"/>
    </location>
</feature>
<feature type="compositionally biased region" description="Basic and acidic residues" evidence="1">
    <location>
        <begin position="682"/>
        <end position="693"/>
    </location>
</feature>
<feature type="compositionally biased region" description="Basic and acidic residues" evidence="1">
    <location>
        <begin position="11"/>
        <end position="20"/>
    </location>
</feature>
<keyword evidence="4" id="KW-1185">Reference proteome</keyword>
<feature type="compositionally biased region" description="Basic and acidic residues" evidence="1">
    <location>
        <begin position="783"/>
        <end position="804"/>
    </location>
</feature>
<dbReference type="RefSeq" id="WP_344161573.1">
    <property type="nucleotide sequence ID" value="NZ_BAAAPC010000007.1"/>
</dbReference>
<evidence type="ECO:0000313" key="4">
    <source>
        <dbReference type="Proteomes" id="UP001501585"/>
    </source>
</evidence>
<feature type="compositionally biased region" description="Basic and acidic residues" evidence="1">
    <location>
        <begin position="351"/>
        <end position="367"/>
    </location>
</feature>
<feature type="region of interest" description="Disordered" evidence="1">
    <location>
        <begin position="1"/>
        <end position="1033"/>
    </location>
</feature>
<feature type="compositionally biased region" description="Basic and acidic residues" evidence="1">
    <location>
        <begin position="916"/>
        <end position="949"/>
    </location>
</feature>
<comment type="caution">
    <text evidence="3">The sequence shown here is derived from an EMBL/GenBank/DDBJ whole genome shotgun (WGS) entry which is preliminary data.</text>
</comment>
<feature type="compositionally biased region" description="Basic and acidic residues" evidence="1">
    <location>
        <begin position="533"/>
        <end position="545"/>
    </location>
</feature>
<protein>
    <recommendedName>
        <fullName evidence="5">DUF4190 domain-containing protein</fullName>
    </recommendedName>
</protein>
<dbReference type="Proteomes" id="UP001501585">
    <property type="component" value="Unassembled WGS sequence"/>
</dbReference>
<keyword evidence="2" id="KW-1133">Transmembrane helix</keyword>
<evidence type="ECO:0000256" key="2">
    <source>
        <dbReference type="SAM" id="Phobius"/>
    </source>
</evidence>
<feature type="transmembrane region" description="Helical" evidence="2">
    <location>
        <begin position="1056"/>
        <end position="1077"/>
    </location>
</feature>
<feature type="compositionally biased region" description="Basic and acidic residues" evidence="1">
    <location>
        <begin position="962"/>
        <end position="977"/>
    </location>
</feature>
<organism evidence="3 4">
    <name type="scientific">Nocardiopsis rhodophaea</name>
    <dbReference type="NCBI Taxonomy" id="280238"/>
    <lineage>
        <taxon>Bacteria</taxon>
        <taxon>Bacillati</taxon>
        <taxon>Actinomycetota</taxon>
        <taxon>Actinomycetes</taxon>
        <taxon>Streptosporangiales</taxon>
        <taxon>Nocardiopsidaceae</taxon>
        <taxon>Nocardiopsis</taxon>
    </lineage>
</organism>
<feature type="compositionally biased region" description="Low complexity" evidence="1">
    <location>
        <begin position="460"/>
        <end position="476"/>
    </location>
</feature>
<reference evidence="3 4" key="1">
    <citation type="journal article" date="2019" name="Int. J. Syst. Evol. Microbiol.">
        <title>The Global Catalogue of Microorganisms (GCM) 10K type strain sequencing project: providing services to taxonomists for standard genome sequencing and annotation.</title>
        <authorList>
            <consortium name="The Broad Institute Genomics Platform"/>
            <consortium name="The Broad Institute Genome Sequencing Center for Infectious Disease"/>
            <person name="Wu L."/>
            <person name="Ma J."/>
        </authorList>
    </citation>
    <scope>NUCLEOTIDE SEQUENCE [LARGE SCALE GENOMIC DNA]</scope>
    <source>
        <strain evidence="3 4">JCM 15313</strain>
    </source>
</reference>
<feature type="compositionally biased region" description="Basic and acidic residues" evidence="1">
    <location>
        <begin position="405"/>
        <end position="418"/>
    </location>
</feature>
<keyword evidence="2" id="KW-0812">Transmembrane</keyword>
<feature type="transmembrane region" description="Helical" evidence="2">
    <location>
        <begin position="1098"/>
        <end position="1124"/>
    </location>
</feature>
<sequence length="1125" mass="114855">MTDNGGGRYGSSDKEQERQKPGSWFTPTGDRYRTQAHYQDPYAGNDEVDGAAGDTAPARDADSTPGSFGGFPNTGGYPGLSGTRPGMAEPYPAALGGLGADTREPAGAQTPQSEPRPVPGQDLPGGLPPLPGTPRYPGATGGQPPVSGPTSADGPSSTGGTPATGEQQPLGGQPPAGAPTYGDDRPGTREPDTGPMPTTPQYDLGTGSAPAYDPRTAPGLPPYAPGTPAPYAGPGEPATGSVPSAAPTGDDTAGETPDRPTPGAPDHAAPSAPSTGESTEEAPVGGVYRVPTGAQPAWTPQGDLPDLPFNVPGGSGGYPGFGSSVRRERADTPFEPAGEEEAHPASTPDQQDDRGADRAAFGREPGHAAETAWSGSVPRAPVPEPAQPDASSAPPFGTPALGADSDVRYEPEQADHASDPTPAPPATPADETDFAPSSAPTAVPPYADQPERWYRIDTSGPQPGYGYDGLPDGGTPSIPGSGPQDTFASPRDELGRPAFGEPFGAPRAATTGGFPAVPPEPAAPSVGGYPGDGTDHGRRDARWDDPLSAGGSWTPSDGAAPGGGRERSAGSADAPLPTGEYTDELSRPYMGRKAAKEPPAGTSTGQWESPWAATDVPPPTTGPFARIDPLAPPPAESETARDGAEPPQGAEAPGGGTPAPGGSSSELGGDLGTGSGNTWAFSRDDPRLPDSVRDAALQAEQRRRDGSPQHTTQFFAAEYAGPPPADSDPSAEGAPAGDDPLAAIAAQQAQARAQETGAPGSDEGARLDDWGARLSPMSSPQRAVEDELGPDRRGEAEYDPRGDAFGRGSGADDPQAYAPDARSYAAEPWAPRPDDAWSAPAPSAQHASENWAEKTSYADAMQGTQAMPAISDELGAYTSRPAGDRPAEYGDDGGPDDRYGYGDPYAEDGRGGWPGHDGDDHRPGPDQGYADDREPDAYGHDAPDHDGRFGPDGGAPYAPEPGHGDRYDGDHDAHGAEGYDGEVGAGYYDDEGYDAYAEPARGEPSPRGGRGRGGRDPIAEDFPGFSDGPVSGGDPYPGYDNIDYWPETDSGATTTLWLGILGLVPVIGLFTALAAFVTGPKAKRNIQASDGELEGLNLVTTGTILAAIGIVLFLVEAATVVMMFI</sequence>
<evidence type="ECO:0008006" key="5">
    <source>
        <dbReference type="Google" id="ProtNLM"/>
    </source>
</evidence>
<gene>
    <name evidence="3" type="ORF">GCM10009799_19670</name>
</gene>
<feature type="compositionally biased region" description="Low complexity" evidence="1">
    <location>
        <begin position="154"/>
        <end position="179"/>
    </location>
</feature>
<name>A0ABN2SWR7_9ACTN</name>
<keyword evidence="2" id="KW-0472">Membrane</keyword>